<evidence type="ECO:0000259" key="2">
    <source>
        <dbReference type="Pfam" id="PF21769"/>
    </source>
</evidence>
<evidence type="ECO:0000313" key="6">
    <source>
        <dbReference type="Proteomes" id="UP000626490"/>
    </source>
</evidence>
<accession>A0A7S5RMZ0</accession>
<dbReference type="EMBL" id="MN988555">
    <property type="protein sequence ID" value="QIG76594.1"/>
    <property type="molecule type" value="Genomic_DNA"/>
</dbReference>
<feature type="domain" description="Virion DNA-directed RNA polymerase" evidence="2">
    <location>
        <begin position="1798"/>
        <end position="1929"/>
    </location>
</feature>
<evidence type="ECO:0000259" key="4">
    <source>
        <dbReference type="Pfam" id="PF21894"/>
    </source>
</evidence>
<dbReference type="Pfam" id="PF21769">
    <property type="entry name" value="vRNAP_dom"/>
    <property type="match status" value="1"/>
</dbReference>
<sequence length="3352" mass="365564">MVDFPQGPLSPLDQQRVLRADTTARVTEALAAATAPKQVELSTVSQGKKALLGGASDMIAAAVKNENAPAQDQFILDAQVMSPFDLEAKYGPGSAQAQRNLRGAQNRSQQTTDLASNQNEVDSLGDLANSTVQGIVGLGSGLAGLAVSPFSSEKATGIVEAGNEFNKTLQSFQSDALRQARQEEAVASEVESADNKAQQENDSWQYGAGGAGLLRIGRDAAGALDRSTSSTPLANDLVGSALGSLVAAGPVAKVLKGVGVAEAASVPASIGIQEGGGSYAQTVTDVLNDPEVVNSPLYQERIAAGDTPDEAKRFVANRAGQTAAPAQALAAAVTGKIVSKFEGNPFKPTSVLGAAKNIGKELLEEIPQTASGDLISNVVQKDVSNPNKDVLEGVGESIGKTVPGVIGSTAIAQAPGVGIHAIASAAREVYQGGATLIERANDNLNKRNEQASPVSAEKVEAASNELIQLAPKIAEKLVSQIPANASPKDSEQAQSYINNIQSSMKMSPEEVASQPFQMDTDNRIEALIQNGKRAADKNLSEEDRLHSALWVLDQMTKNDALFNQDIPKAFNQLEEDHPDRAELDSYLTGLQFLNNHPVLRAVADQINQMQQTREVSPAEVTQSVANDTADLAAYNPAGVNATTANSVLYQADRGFVALNPAQRAALENKVSLLRATQKFKADLETLEATPKAKTPEQVAEEIIGQSLDKAFPSMNDHLGTIAQAIKRGDNKGARYAAQRLMKFAKHMSSKVNALNHSYDAKGEEKEYGSAGQKIYYSSPRLAKQIYAEAKMVVEVANSVAKNMPEFGIMETPVVSLRPAIRGINAKTYTRTSSDAFEAKPEPKIEPKVEATPAPLVQESKPVEPVEETKVEAVQVPEETPSKGVEEVTSVAQEKEQTEGVGTESEPEARTVENAFPNLIQGSNFRTSFNLAEEGNTLAGNQTPFQTIMDALVNQASLINQRGSGIRYAYDAKLGRSYADYLGFARPIFGSLRNSLKEYFTKETTYNEKKTTRAALFEQGVTFLDSIEGRALNILEQSDKGLAYNQELIQKAILAGLHWNLNADKQIYRQTEEELRQAYGLSQDAVLDDTTLKALNRGVSIAEAKRSLGDLITKFWGIKGKDNAPLGFTKGIPEGVAAEVLVAMSEVGLVSFVKIDLPNGKTPIRVMFDTRDEKIQEKIEALDSAPAVIADAILIENPDDPHIGEPPTKVPDTQMRNPLTKNTAQQKIVIQRANNIPFYVNESVMNFLDDIGENDLIDLMGGMSKIPDGLNKNHRKSIEGVNTGIKNSYRNTQRQLKEIESHARIAGVHITEMPQYYEHNISRVGRLHMQGSANPQADKIARELFVATVSQLDLTNPDHKQAFFLTLAQALGVKTELKAPQLAVEEVQKKLAGEFKDAADHVSAWRSGSSKIDPDVLKKSLGKDLTMKAIHALIAWHDYRKDDNATEFTHYLSLEADGKTDGPINAIMNFTAGEFTAYWVQNMARGGLYIGEIGKTLADHYSSSEENSKDLYQTATDKLVKNIADFRKSIVGTPVEPMMGSLLRTMSALTGDLSFESDTGKLTLKRGIAKNPLTITVYGSGIDGIAGKVAGGLVDALYEGLSAVGSGNKSTLADVFGIENSTQFMNDLNYLIHKGIVVTEDGAMEVKEYPSKDRNMNDPEFTFTPGELLNLKNNVKALFVRQLDASIREMMGPSMVTTKRVQTAIQVMSLVAKDVFDKEVNARLDAKEKRGRHNFLSQRELNEIYKQTAQYHPVIDTGTQEFFIGGTERGDLGSKTFSKTLSGQLQTTAYVYSPSEAGVGGVPYMVIGTGDGQMVQNIFANTNIDNVLAVFDGIELPASKIKEYSEQINKAVYDAWQANPVADIASAFRAFVRRNPLSLDLSDETKAKLDRTLEGLSIEDLAQVLQQDAESIAARKAALNQVPLSVDHMASAAAPYSSGSGETTGVGFESFPAIADTMNKIVGANAVVDKAVPVSTDAMDLVSVGRVDEFNNRIIPVKELPNIPGLDPSHAEVIRLGAKNISSDWHVVVGTPVSLNSFELQSNPNSVPGEYGLGKIDFAMKTIYITNPSSETLAHEILHASTFAKVQSFYQGLNTSTEEQEAIVRLEGLLGEFVASVYNGESSAVIGAREMADGWIHKYLNDAAIAEDAKDKQAYADAMASAVNEFMAWVLTNKNLATVASETKVLNPAFRLIGKALAFIRNLIFGGGGPKVGDDLWSNLRFNTRVLLSTPVDNNTVGDTRLYQSAQFGSSDRLTNLADRFFSKVTVALKTDDATVKTEIEKYVVDTIDLADSFENHGWSMSQQERSVFTSVVAALGVANKLDETALAGIDTLYSHAMKSLTVEDLMDDPNSNDPNDRYMAQERYNSLHGIFGTIKDPNGRSSLMPSFLALAIVNQRLQSVLRKLSLPKTNVPTQESYLDQLITEVGMSAIDKFTTILSGQKGGSVDQAINSLAQVLVAQQDEDKFFILNQVGNKISAFENYVRENTQNLTDKWDNKLKTYVASNPSNKWKSFAATMSRMTLGIINDNVASSIAESVTGILNRQEGWTTLREFFGDLSGRLDSNAPIWDMITKVRTLIQQTRQQFREQLPAKIAGHFTKKLSSKEWEHLFKGMAKTDLASLVEGIGVEKTLEILESPAAVAQELQKLQLRLRSLDPVNEQKLMTKVSELAVFMNTGEASANLLRNAFAIANLLGEGGRKARATQELIDVIDQLVTLTAIDKLDRSVMKTLSTLVQDEPEGMEFTLAYLTGQRKNEMARVTNDVAKANHYKGWIPLENENGHQLTIINDHYGTQLLPLGFKRVADYKGSKAEGTGVSRGYYYAPVSGKTTYNQGILQTVHSTASGVDPVTGQTIGTVNGGVIRDAAEVARITRRRGSNGGFEALLPVYDALGDVVAYERRAHPQEVERLNPNRNLSEMLGAWKGRQVEEQYAREFNSELIKNLAHVWGKTKVVDHNQFVDLFASKDKVIADAVKLISPEVKAEIEREFGGKEFWVRKDMVNDAVGFRQASVGDAWNGATRWSDATVKRFRKIATAIFDIAGDGNNAYKYLVKSEELLQKGVFFAKNNIVVKSVIVPVSNILSNMWQLLHVGVPVKDIIRGMGTKTIEVNKYIQNKSRQIELEADLRVAEVRKDVRAIRKLQTEWDQLEDSNKRLSIWKLIEEGEFTAISQGGPTQEDLALSKGKYIDYVEELAKKLPGPLKTVGRYAVVSQDTAMFKALARATQYGDFLAKGILYDHLRKTMPHKEAVAKVSQGFINYNKLAGRTRTYLESIGILWFWNFKIRSVKVALEMVRNNPLRALLSMSTPVLPIVGSIGTPMSDNFFSVLADGKLGYSIGPGMGLNSPWLNPWLNLVR</sequence>
<dbReference type="InterPro" id="IPR053805">
    <property type="entry name" value="N4_RNAP_helical"/>
</dbReference>
<name>A0A7S5RMZ0_9CAUD</name>
<dbReference type="Gene3D" id="3.30.70.2440">
    <property type="match status" value="1"/>
</dbReference>
<dbReference type="Pfam" id="PF21867">
    <property type="entry name" value="vRNAP_dom_2"/>
    <property type="match status" value="1"/>
</dbReference>
<evidence type="ECO:0000259" key="3">
    <source>
        <dbReference type="Pfam" id="PF21867"/>
    </source>
</evidence>
<dbReference type="InterPro" id="IPR049432">
    <property type="entry name" value="vRNAP_dom"/>
</dbReference>
<keyword evidence="6" id="KW-1185">Reference proteome</keyword>
<evidence type="ECO:0000256" key="1">
    <source>
        <dbReference type="SAM" id="MobiDB-lite"/>
    </source>
</evidence>
<dbReference type="InterPro" id="IPR054062">
    <property type="entry name" value="vRNAP_dom2"/>
</dbReference>
<organism evidence="5 6">
    <name type="scientific">Rhizobium phage RHph_I1_6</name>
    <dbReference type="NCBI Taxonomy" id="2509728"/>
    <lineage>
        <taxon>Viruses</taxon>
        <taxon>Duplodnaviria</taxon>
        <taxon>Heunggongvirae</taxon>
        <taxon>Uroviricota</taxon>
        <taxon>Caudoviricetes</taxon>
        <taxon>Schitoviridae</taxon>
        <taxon>Demetervirinae</taxon>
        <taxon>Cyamitesvirus</taxon>
        <taxon>Cyamitesvirus I16</taxon>
    </lineage>
</organism>
<dbReference type="Gene3D" id="6.10.140.1370">
    <property type="match status" value="1"/>
</dbReference>
<dbReference type="Gene3D" id="6.10.140.1360">
    <property type="match status" value="1"/>
</dbReference>
<feature type="domain" description="Bacteriophage N4 RNA polymerase helical" evidence="4">
    <location>
        <begin position="1517"/>
        <end position="1719"/>
    </location>
</feature>
<gene>
    <name evidence="5" type="ORF">EVC27_069</name>
</gene>
<protein>
    <submittedName>
        <fullName evidence="5">Virion RNA polymerase protein</fullName>
    </submittedName>
</protein>
<feature type="region of interest" description="Disordered" evidence="1">
    <location>
        <begin position="862"/>
        <end position="907"/>
    </location>
</feature>
<dbReference type="Pfam" id="PF21894">
    <property type="entry name" value="N4_RNAP_helical"/>
    <property type="match status" value="1"/>
</dbReference>
<dbReference type="Proteomes" id="UP000626490">
    <property type="component" value="Segment"/>
</dbReference>
<feature type="domain" description="Virion DNA-directed RNA polymerase" evidence="3">
    <location>
        <begin position="1224"/>
        <end position="1343"/>
    </location>
</feature>
<reference evidence="5" key="1">
    <citation type="submission" date="2020-01" db="EMBL/GenBank/DDBJ databases">
        <title>Patterns of diversity and host range of bacteriophage communities associated with bean-nodulatin bacteria.</title>
        <authorList>
            <person name="Vann Cauwenberghe J."/>
            <person name="Santamaria R.I."/>
            <person name="Bustos P."/>
            <person name="Juarez S."/>
            <person name="Gonzalez V."/>
        </authorList>
    </citation>
    <scope>NUCLEOTIDE SEQUENCE</scope>
</reference>
<evidence type="ECO:0000313" key="5">
    <source>
        <dbReference type="EMBL" id="QIG76594.1"/>
    </source>
</evidence>
<proteinExistence type="predicted"/>